<evidence type="ECO:0000256" key="1">
    <source>
        <dbReference type="SAM" id="MobiDB-lite"/>
    </source>
</evidence>
<protein>
    <recommendedName>
        <fullName evidence="5">DUF3352 domain-containing protein</fullName>
    </recommendedName>
</protein>
<dbReference type="EMBL" id="PVNL01000051">
    <property type="protein sequence ID" value="PRQ07562.1"/>
    <property type="molecule type" value="Genomic_DNA"/>
</dbReference>
<evidence type="ECO:0000256" key="2">
    <source>
        <dbReference type="SAM" id="SignalP"/>
    </source>
</evidence>
<feature type="compositionally biased region" description="Pro residues" evidence="1">
    <location>
        <begin position="52"/>
        <end position="63"/>
    </location>
</feature>
<evidence type="ECO:0000313" key="3">
    <source>
        <dbReference type="EMBL" id="PRQ07562.1"/>
    </source>
</evidence>
<gene>
    <name evidence="3" type="ORF">ENSA7_25520</name>
</gene>
<reference evidence="3 4" key="1">
    <citation type="submission" date="2018-03" db="EMBL/GenBank/DDBJ databases">
        <title>Draft Genome Sequences of the Obligatory Marine Myxobacteria Enhygromyxa salina SWB007.</title>
        <authorList>
            <person name="Poehlein A."/>
            <person name="Moghaddam J.A."/>
            <person name="Harms H."/>
            <person name="Alanjari M."/>
            <person name="Koenig G.M."/>
            <person name="Daniel R."/>
            <person name="Schaeberle T.F."/>
        </authorList>
    </citation>
    <scope>NUCLEOTIDE SEQUENCE [LARGE SCALE GENOMIC DNA]</scope>
    <source>
        <strain evidence="3 4">SWB007</strain>
    </source>
</reference>
<comment type="caution">
    <text evidence="3">The sequence shown here is derived from an EMBL/GenBank/DDBJ whole genome shotgun (WGS) entry which is preliminary data.</text>
</comment>
<keyword evidence="2" id="KW-0732">Signal</keyword>
<name>A0A2S9YR75_9BACT</name>
<dbReference type="PROSITE" id="PS51257">
    <property type="entry name" value="PROKAR_LIPOPROTEIN"/>
    <property type="match status" value="1"/>
</dbReference>
<evidence type="ECO:0008006" key="5">
    <source>
        <dbReference type="Google" id="ProtNLM"/>
    </source>
</evidence>
<organism evidence="3 4">
    <name type="scientific">Enhygromyxa salina</name>
    <dbReference type="NCBI Taxonomy" id="215803"/>
    <lineage>
        <taxon>Bacteria</taxon>
        <taxon>Pseudomonadati</taxon>
        <taxon>Myxococcota</taxon>
        <taxon>Polyangia</taxon>
        <taxon>Nannocystales</taxon>
        <taxon>Nannocystaceae</taxon>
        <taxon>Enhygromyxa</taxon>
    </lineage>
</organism>
<feature type="region of interest" description="Disordered" evidence="1">
    <location>
        <begin position="25"/>
        <end position="69"/>
    </location>
</feature>
<accession>A0A2S9YR75</accession>
<proteinExistence type="predicted"/>
<dbReference type="RefSeq" id="WP_106089575.1">
    <property type="nucleotide sequence ID" value="NZ_PVNL01000051.1"/>
</dbReference>
<dbReference type="OrthoDB" id="9824356at2"/>
<feature type="chain" id="PRO_5015547434" description="DUF3352 domain-containing protein" evidence="2">
    <location>
        <begin position="18"/>
        <end position="562"/>
    </location>
</feature>
<evidence type="ECO:0000313" key="4">
    <source>
        <dbReference type="Proteomes" id="UP000238823"/>
    </source>
</evidence>
<dbReference type="Proteomes" id="UP000238823">
    <property type="component" value="Unassembled WGS sequence"/>
</dbReference>
<sequence>MKPSLSLRRRISPIALAAMLSLTSSCKDQKADAPKPQQGDDAPKQGDATEPVTPPPAPKPLPAVAPATVDSDPIADVGDVVATVQLPTGTNVQDLLPIVEKFAPGMSMAVKLQLPTMLNELAGVSLDGAKLDAPISIVVVNPSLADKPVALLVGVSDLAKLQAAAKAGGSELRERDGLALIGPAAVVTAAEAFAFDNLQKYPDHTEIIIYPSQLVASLGSQIELGLAMMDAELAATNPGMQTMMRMYVDALLGMTKQTERFVISVSASQTSTDLHARAYPVAGSELAAFVAAQNPSTHALASKLPSSAAQTMFMSGEVHGGPVTESLVGFMVAAMNSMYGGALPVETWTEIMTGWTETLDGQFAVTMTMNLPSGTEKPGMRMQALTGSTDPTAMRQAWRDMVGALAKGQTDGGIDMMGMKVSVENRSDVVEHDGVGVDLYTTNIDLATVPEDQRAMMEATGSASQQVNFAAFDNFGAIATADEDSAAMRALIDAARGKGEAFQPAGGLAAALAVSTERGESMFTYFDLSTVIPDAAKVPFQAMVMAFGKHGDALGLRLSLQN</sequence>
<feature type="signal peptide" evidence="2">
    <location>
        <begin position="1"/>
        <end position="17"/>
    </location>
</feature>
<dbReference type="AlphaFoldDB" id="A0A2S9YR75"/>